<reference evidence="2" key="1">
    <citation type="submission" date="2020-02" db="EMBL/GenBank/DDBJ databases">
        <authorList>
            <person name="Meier V. D."/>
        </authorList>
    </citation>
    <scope>NUCLEOTIDE SEQUENCE</scope>
    <source>
        <strain evidence="2">AVDCRST_MAG84</strain>
    </source>
</reference>
<organism evidence="2">
    <name type="scientific">uncultured Microcoleus sp</name>
    <dbReference type="NCBI Taxonomy" id="259945"/>
    <lineage>
        <taxon>Bacteria</taxon>
        <taxon>Bacillati</taxon>
        <taxon>Cyanobacteriota</taxon>
        <taxon>Cyanophyceae</taxon>
        <taxon>Oscillatoriophycideae</taxon>
        <taxon>Oscillatoriales</taxon>
        <taxon>Microcoleaceae</taxon>
        <taxon>Microcoleus</taxon>
        <taxon>environmental samples</taxon>
    </lineage>
</organism>
<keyword evidence="1" id="KW-1133">Transmembrane helix</keyword>
<keyword evidence="1" id="KW-0812">Transmembrane</keyword>
<sequence length="45" mass="5435">MRSQTVALNPHYFIRYKQRKNNLVYFCSKMSVNPIISWVFLKQGK</sequence>
<protein>
    <submittedName>
        <fullName evidence="2">Uncharacterized protein</fullName>
    </submittedName>
</protein>
<dbReference type="EMBL" id="CADCTZ010001366">
    <property type="protein sequence ID" value="CAA9393533.1"/>
    <property type="molecule type" value="Genomic_DNA"/>
</dbReference>
<accession>A0A6J4NNK6</accession>
<keyword evidence="1" id="KW-0472">Membrane</keyword>
<dbReference type="AlphaFoldDB" id="A0A6J4NNK6"/>
<evidence type="ECO:0000256" key="1">
    <source>
        <dbReference type="SAM" id="Phobius"/>
    </source>
</evidence>
<gene>
    <name evidence="2" type="ORF">AVDCRST_MAG84-5737</name>
</gene>
<feature type="transmembrane region" description="Helical" evidence="1">
    <location>
        <begin position="23"/>
        <end position="41"/>
    </location>
</feature>
<name>A0A6J4NNK6_9CYAN</name>
<evidence type="ECO:0000313" key="2">
    <source>
        <dbReference type="EMBL" id="CAA9393533.1"/>
    </source>
</evidence>
<proteinExistence type="predicted"/>